<keyword evidence="8" id="KW-1003">Cell membrane</keyword>
<dbReference type="PROSITE" id="PS00211">
    <property type="entry name" value="ABC_TRANSPORTER_1"/>
    <property type="match status" value="1"/>
</dbReference>
<keyword evidence="8" id="KW-0472">Membrane</keyword>
<dbReference type="GO" id="GO:0015418">
    <property type="term" value="F:ABC-type quaternary ammonium compound transporting activity"/>
    <property type="evidence" value="ECO:0007669"/>
    <property type="project" value="UniProtKB-EC"/>
</dbReference>
<dbReference type="Pfam" id="PF00571">
    <property type="entry name" value="CBS"/>
    <property type="match status" value="2"/>
</dbReference>
<comment type="similarity">
    <text evidence="1 8">Belongs to the ABC transporter superfamily.</text>
</comment>
<feature type="domain" description="ABC transporter" evidence="9">
    <location>
        <begin position="4"/>
        <end position="264"/>
    </location>
</feature>
<gene>
    <name evidence="11" type="primary">gbuA</name>
    <name evidence="11" type="ORF">CAFE_16420</name>
</gene>
<evidence type="ECO:0000259" key="9">
    <source>
        <dbReference type="PROSITE" id="PS50893"/>
    </source>
</evidence>
<dbReference type="EC" id="7.6.2.9" evidence="8"/>
<dbReference type="Gene3D" id="3.40.50.300">
    <property type="entry name" value="P-loop containing nucleotide triphosphate hydrolases"/>
    <property type="match status" value="1"/>
</dbReference>
<dbReference type="GO" id="GO:0005886">
    <property type="term" value="C:plasma membrane"/>
    <property type="evidence" value="ECO:0007669"/>
    <property type="project" value="UniProtKB-SubCell"/>
</dbReference>
<dbReference type="FunFam" id="3.40.50.300:FF:000201">
    <property type="entry name" value="Glycine betaine/L-proline ABC transporter ATP-binding protein"/>
    <property type="match status" value="1"/>
</dbReference>
<dbReference type="Proteomes" id="UP000469440">
    <property type="component" value="Unassembled WGS sequence"/>
</dbReference>
<dbReference type="InterPro" id="IPR027417">
    <property type="entry name" value="P-loop_NTPase"/>
</dbReference>
<evidence type="ECO:0000256" key="1">
    <source>
        <dbReference type="ARBA" id="ARBA00005417"/>
    </source>
</evidence>
<dbReference type="SUPFAM" id="SSF52540">
    <property type="entry name" value="P-loop containing nucleoside triphosphate hydrolases"/>
    <property type="match status" value="1"/>
</dbReference>
<feature type="domain" description="CBS" evidence="10">
    <location>
        <begin position="343"/>
        <end position="398"/>
    </location>
</feature>
<dbReference type="GO" id="GO:0006970">
    <property type="term" value="P:response to osmotic stress"/>
    <property type="evidence" value="ECO:0007669"/>
    <property type="project" value="UniProtKB-ARBA"/>
</dbReference>
<evidence type="ECO:0000256" key="2">
    <source>
        <dbReference type="ARBA" id="ARBA00022448"/>
    </source>
</evidence>
<dbReference type="Pfam" id="PF00005">
    <property type="entry name" value="ABC_tran"/>
    <property type="match status" value="1"/>
</dbReference>
<evidence type="ECO:0000256" key="4">
    <source>
        <dbReference type="ARBA" id="ARBA00022840"/>
    </source>
</evidence>
<dbReference type="GO" id="GO:0005524">
    <property type="term" value="F:ATP binding"/>
    <property type="evidence" value="ECO:0007669"/>
    <property type="project" value="UniProtKB-UniRule"/>
</dbReference>
<evidence type="ECO:0000256" key="8">
    <source>
        <dbReference type="RuleBase" id="RU369116"/>
    </source>
</evidence>
<comment type="subunit">
    <text evidence="8">The complex is probably composed of two ATP-binding proteins, two transmembrane proteins and a solute-binding protein.</text>
</comment>
<sequence>MPKVEVKNLYKIFGSNPKKIIPLLEKGKGKAEILKSTGHGVGVNNANFQVEEGEIFVVMGLSGSGKSTLIRCLNLLIRPTAGEVRIDGENIAASNKEALLKIRRKKIAMVFQNFALLPHRTVESNVEFGLEIQGVNPNTRRERAREALRLVGLEGHEDRMPSQLSGGMQQRVGLARALANDPDILLMDEAFSALDPLIRKEMQDELLALQTKMHKTIIFITHDLDEALKLGDKIAIMKDGVIVQTGTPEDILTNPADDYVREFVQDVNRVKVVTASTIMRRPDPIAYAKDGVRVAVRKMREASISSIFVVDRDRHLKGILSIDKAVDLLKAGAHEPESVKDAIDTNVETVSPDTSIETLLPLVINSKYPIVVVDEEQKVVGIIMKVSVLSGILGEDDENV</sequence>
<evidence type="ECO:0000256" key="5">
    <source>
        <dbReference type="ARBA" id="ARBA00022970"/>
    </source>
</evidence>
<evidence type="ECO:0000259" key="10">
    <source>
        <dbReference type="PROSITE" id="PS51371"/>
    </source>
</evidence>
<keyword evidence="3 8" id="KW-0547">Nucleotide-binding</keyword>
<dbReference type="SUPFAM" id="SSF54631">
    <property type="entry name" value="CBS-domain pair"/>
    <property type="match status" value="1"/>
</dbReference>
<keyword evidence="12" id="KW-1185">Reference proteome</keyword>
<reference evidence="11 12" key="1">
    <citation type="submission" date="2019-09" db="EMBL/GenBank/DDBJ databases">
        <title>Genome sequence of Clostridium sp. EA1.</title>
        <authorList>
            <person name="Poehlein A."/>
            <person name="Bengelsdorf F.R."/>
            <person name="Daniel R."/>
        </authorList>
    </citation>
    <scope>NUCLEOTIDE SEQUENCE [LARGE SCALE GENOMIC DNA]</scope>
    <source>
        <strain evidence="11 12">EA1</strain>
    </source>
</reference>
<evidence type="ECO:0000256" key="3">
    <source>
        <dbReference type="ARBA" id="ARBA00022741"/>
    </source>
</evidence>
<dbReference type="InterPro" id="IPR046342">
    <property type="entry name" value="CBS_dom_sf"/>
</dbReference>
<dbReference type="RefSeq" id="WP_066645561.1">
    <property type="nucleotide sequence ID" value="NZ_VWXL01000052.1"/>
</dbReference>
<dbReference type="OrthoDB" id="9802264at2"/>
<keyword evidence="4 8" id="KW-0067">ATP-binding</keyword>
<name>A0A6N8HYL8_9FIRM</name>
<dbReference type="SMART" id="SM00116">
    <property type="entry name" value="CBS"/>
    <property type="match status" value="2"/>
</dbReference>
<dbReference type="InterPro" id="IPR003593">
    <property type="entry name" value="AAA+_ATPase"/>
</dbReference>
<dbReference type="PROSITE" id="PS50893">
    <property type="entry name" value="ABC_TRANSPORTER_2"/>
    <property type="match status" value="1"/>
</dbReference>
<dbReference type="Gene3D" id="3.10.580.10">
    <property type="entry name" value="CBS-domain"/>
    <property type="match status" value="1"/>
</dbReference>
<organism evidence="11 12">
    <name type="scientific">Caproicibacter fermentans</name>
    <dbReference type="NCBI Taxonomy" id="2576756"/>
    <lineage>
        <taxon>Bacteria</taxon>
        <taxon>Bacillati</taxon>
        <taxon>Bacillota</taxon>
        <taxon>Clostridia</taxon>
        <taxon>Eubacteriales</taxon>
        <taxon>Acutalibacteraceae</taxon>
        <taxon>Caproicibacter</taxon>
    </lineage>
</organism>
<proteinExistence type="inferred from homology"/>
<evidence type="ECO:0000256" key="6">
    <source>
        <dbReference type="ARBA" id="ARBA00023122"/>
    </source>
</evidence>
<evidence type="ECO:0000256" key="7">
    <source>
        <dbReference type="PROSITE-ProRule" id="PRU00703"/>
    </source>
</evidence>
<dbReference type="SMART" id="SM00382">
    <property type="entry name" value="AAA"/>
    <property type="match status" value="1"/>
</dbReference>
<dbReference type="InterPro" id="IPR051921">
    <property type="entry name" value="ABC_osmolyte_uptake_ATP-bind"/>
</dbReference>
<evidence type="ECO:0000313" key="12">
    <source>
        <dbReference type="Proteomes" id="UP000469440"/>
    </source>
</evidence>
<dbReference type="InterPro" id="IPR000644">
    <property type="entry name" value="CBS_dom"/>
</dbReference>
<protein>
    <recommendedName>
        <fullName evidence="8">Quaternary amine transport ATP-binding protein</fullName>
        <ecNumber evidence="8">7.6.2.9</ecNumber>
    </recommendedName>
</protein>
<keyword evidence="2 8" id="KW-0813">Transport</keyword>
<dbReference type="GO" id="GO:0006865">
    <property type="term" value="P:amino acid transport"/>
    <property type="evidence" value="ECO:0007669"/>
    <property type="project" value="UniProtKB-UniRule"/>
</dbReference>
<evidence type="ECO:0000313" key="11">
    <source>
        <dbReference type="EMBL" id="MVB10941.1"/>
    </source>
</evidence>
<dbReference type="NCBIfam" id="TIGR01186">
    <property type="entry name" value="proV"/>
    <property type="match status" value="1"/>
</dbReference>
<dbReference type="CDD" id="cd03294">
    <property type="entry name" value="ABC_Pro_Gly_Betaine"/>
    <property type="match status" value="1"/>
</dbReference>
<comment type="catalytic activity">
    <reaction evidence="8">
        <text>a quaternary ammonium(out) + ATP + H2O = a quaternary ammonium(in) + ADP + phosphate + H(+)</text>
        <dbReference type="Rhea" id="RHEA:11036"/>
        <dbReference type="ChEBI" id="CHEBI:15377"/>
        <dbReference type="ChEBI" id="CHEBI:15378"/>
        <dbReference type="ChEBI" id="CHEBI:30616"/>
        <dbReference type="ChEBI" id="CHEBI:35267"/>
        <dbReference type="ChEBI" id="CHEBI:43474"/>
        <dbReference type="ChEBI" id="CHEBI:456216"/>
    </reaction>
</comment>
<accession>A0A6N8HYL8</accession>
<dbReference type="GO" id="GO:0016887">
    <property type="term" value="F:ATP hydrolysis activity"/>
    <property type="evidence" value="ECO:0007669"/>
    <property type="project" value="UniProtKB-UniRule"/>
</dbReference>
<comment type="caution">
    <text evidence="11">The sequence shown here is derived from an EMBL/GenBank/DDBJ whole genome shotgun (WGS) entry which is preliminary data.</text>
</comment>
<comment type="subcellular location">
    <subcellularLocation>
        <location evidence="8">Cell inner membrane</location>
        <topology evidence="8">Peripheral membrane protein</topology>
    </subcellularLocation>
</comment>
<dbReference type="InterPro" id="IPR017871">
    <property type="entry name" value="ABC_transporter-like_CS"/>
</dbReference>
<dbReference type="PANTHER" id="PTHR43869:SF1">
    <property type="entry name" value="GLYCINE BETAINE_PROLINE BETAINE TRANSPORT SYSTEM ATP-BINDING PROTEIN PROV"/>
    <property type="match status" value="1"/>
</dbReference>
<dbReference type="InterPro" id="IPR005892">
    <property type="entry name" value="Gly-betaine_transp_ATP-bd"/>
</dbReference>
<dbReference type="AlphaFoldDB" id="A0A6N8HYL8"/>
<feature type="domain" description="CBS" evidence="10">
    <location>
        <begin position="279"/>
        <end position="337"/>
    </location>
</feature>
<keyword evidence="6 7" id="KW-0129">CBS domain</keyword>
<dbReference type="InterPro" id="IPR003439">
    <property type="entry name" value="ABC_transporter-like_ATP-bd"/>
</dbReference>
<dbReference type="EMBL" id="VWXL01000052">
    <property type="protein sequence ID" value="MVB10941.1"/>
    <property type="molecule type" value="Genomic_DNA"/>
</dbReference>
<keyword evidence="5" id="KW-0029">Amino-acid transport</keyword>
<dbReference type="GO" id="GO:0031460">
    <property type="term" value="P:glycine betaine transport"/>
    <property type="evidence" value="ECO:0007669"/>
    <property type="project" value="InterPro"/>
</dbReference>
<dbReference type="PANTHER" id="PTHR43869">
    <property type="entry name" value="GLYCINE BETAINE/PROLINE BETAINE TRANSPORT SYSTEM ATP-BINDING PROTEIN PROV"/>
    <property type="match status" value="1"/>
</dbReference>
<dbReference type="PROSITE" id="PS51371">
    <property type="entry name" value="CBS"/>
    <property type="match status" value="2"/>
</dbReference>
<keyword evidence="8" id="KW-0997">Cell inner membrane</keyword>